<protein>
    <submittedName>
        <fullName evidence="1">Uncharacterized protein</fullName>
    </submittedName>
</protein>
<gene>
    <name evidence="1" type="ORF">LLUT_LOCUS34771</name>
</gene>
<reference evidence="1 2" key="1">
    <citation type="submission" date="2024-03" db="EMBL/GenBank/DDBJ databases">
        <authorList>
            <person name="Martinez-Hernandez J."/>
        </authorList>
    </citation>
    <scope>NUCLEOTIDE SEQUENCE [LARGE SCALE GENOMIC DNA]</scope>
</reference>
<dbReference type="EMBL" id="CAXHTB010000025">
    <property type="protein sequence ID" value="CAL0333711.1"/>
    <property type="molecule type" value="Genomic_DNA"/>
</dbReference>
<dbReference type="PANTHER" id="PTHR46932">
    <property type="entry name" value="HEAVY METAL-ASSOCIATED ISOPRENYLATED PLANT PROTEIN 47"/>
    <property type="match status" value="1"/>
</dbReference>
<dbReference type="PANTHER" id="PTHR46932:SF12">
    <property type="entry name" value="HEAVY METAL-ASSOCIATED ISOPRENYLATED PLANT PROTEIN 47"/>
    <property type="match status" value="1"/>
</dbReference>
<comment type="caution">
    <text evidence="1">The sequence shown here is derived from an EMBL/GenBank/DDBJ whole genome shotgun (WGS) entry which is preliminary data.</text>
</comment>
<organism evidence="1 2">
    <name type="scientific">Lupinus luteus</name>
    <name type="common">European yellow lupine</name>
    <dbReference type="NCBI Taxonomy" id="3873"/>
    <lineage>
        <taxon>Eukaryota</taxon>
        <taxon>Viridiplantae</taxon>
        <taxon>Streptophyta</taxon>
        <taxon>Embryophyta</taxon>
        <taxon>Tracheophyta</taxon>
        <taxon>Spermatophyta</taxon>
        <taxon>Magnoliopsida</taxon>
        <taxon>eudicotyledons</taxon>
        <taxon>Gunneridae</taxon>
        <taxon>Pentapetalae</taxon>
        <taxon>rosids</taxon>
        <taxon>fabids</taxon>
        <taxon>Fabales</taxon>
        <taxon>Fabaceae</taxon>
        <taxon>Papilionoideae</taxon>
        <taxon>50 kb inversion clade</taxon>
        <taxon>genistoids sensu lato</taxon>
        <taxon>core genistoids</taxon>
        <taxon>Genisteae</taxon>
        <taxon>Lupinus</taxon>
    </lineage>
</organism>
<evidence type="ECO:0000313" key="1">
    <source>
        <dbReference type="EMBL" id="CAL0333711.1"/>
    </source>
</evidence>
<dbReference type="AlphaFoldDB" id="A0AAV1YI28"/>
<name>A0AAV1YI28_LUPLU</name>
<keyword evidence="2" id="KW-1185">Reference proteome</keyword>
<sequence length="125" mass="14296">MKSDKCRRKAMKIAADTEGVISVSLEGENRDQVVVIGNGIDSVELSIQLRKKFKHVVLASIEEAEPENEMMPMEIMPDPYNYYWKYYNKHSPSSFPSPLPFPPPPYPPSYHVVHDPYPNNDCTII</sequence>
<proteinExistence type="predicted"/>
<accession>A0AAV1YI28</accession>
<evidence type="ECO:0000313" key="2">
    <source>
        <dbReference type="Proteomes" id="UP001497480"/>
    </source>
</evidence>
<dbReference type="Proteomes" id="UP001497480">
    <property type="component" value="Unassembled WGS sequence"/>
</dbReference>
<dbReference type="Gene3D" id="3.30.70.100">
    <property type="match status" value="1"/>
</dbReference>
<dbReference type="InterPro" id="IPR042885">
    <property type="entry name" value="HIPP47/16"/>
</dbReference>